<evidence type="ECO:0000313" key="7">
    <source>
        <dbReference type="EMBL" id="ANY77622.1"/>
    </source>
</evidence>
<reference evidence="7" key="1">
    <citation type="submission" date="2016-07" db="EMBL/GenBank/DDBJ databases">
        <title>Microvirga ossetica sp. nov. a new species of rhizobia isolated from root nodules of the legume species Vicia alpestris Steven originated from North Ossetia region in the Caucasus.</title>
        <authorList>
            <person name="Safronova V.I."/>
            <person name="Kuznetsova I.G."/>
            <person name="Sazanova A.L."/>
            <person name="Belimov A."/>
            <person name="Andronov E."/>
            <person name="Osledkin Y.S."/>
            <person name="Onishchuk O.P."/>
            <person name="Kurchak O.N."/>
            <person name="Shaposhnikov A.I."/>
            <person name="Willems A."/>
            <person name="Tikhonovich I.A."/>
        </authorList>
    </citation>
    <scope>NUCLEOTIDE SEQUENCE [LARGE SCALE GENOMIC DNA]</scope>
    <source>
        <strain evidence="7">V5/3M</strain>
    </source>
</reference>
<dbReference type="KEGG" id="moc:BB934_04725"/>
<dbReference type="InterPro" id="IPR002470">
    <property type="entry name" value="Peptidase_S9A"/>
</dbReference>
<dbReference type="PANTHER" id="PTHR11757">
    <property type="entry name" value="PROTEASE FAMILY S9A OLIGOPEPTIDASE"/>
    <property type="match status" value="1"/>
</dbReference>
<dbReference type="OrthoDB" id="9801421at2"/>
<proteinExistence type="inferred from homology"/>
<dbReference type="InterPro" id="IPR029058">
    <property type="entry name" value="AB_hydrolase_fold"/>
</dbReference>
<dbReference type="Gene3D" id="3.40.50.1820">
    <property type="entry name" value="alpha/beta hydrolase"/>
    <property type="match status" value="1"/>
</dbReference>
<dbReference type="Gene3D" id="2.130.10.120">
    <property type="entry name" value="Prolyl oligopeptidase, N-terminal domain"/>
    <property type="match status" value="1"/>
</dbReference>
<dbReference type="InterPro" id="IPR023302">
    <property type="entry name" value="Pept_S9A_N"/>
</dbReference>
<name>A0A1B2ECL8_9HYPH</name>
<evidence type="ECO:0000256" key="3">
    <source>
        <dbReference type="ARBA" id="ARBA00022801"/>
    </source>
</evidence>
<protein>
    <submittedName>
        <fullName evidence="7">Peptidase S9</fullName>
    </submittedName>
</protein>
<feature type="domain" description="Peptidase S9A N-terminal" evidence="6">
    <location>
        <begin position="15"/>
        <end position="423"/>
    </location>
</feature>
<dbReference type="AlphaFoldDB" id="A0A1B2ECL8"/>
<evidence type="ECO:0000259" key="6">
    <source>
        <dbReference type="Pfam" id="PF02897"/>
    </source>
</evidence>
<gene>
    <name evidence="7" type="ORF">BB934_04725</name>
</gene>
<evidence type="ECO:0000256" key="1">
    <source>
        <dbReference type="ARBA" id="ARBA00005228"/>
    </source>
</evidence>
<comment type="similarity">
    <text evidence="1">Belongs to the peptidase S9A family.</text>
</comment>
<sequence length="703" mass="78054">MNLERPPFHLLPAAPTTPAKPHVFDIHGVRIQDDYAWLKAENWREVLKDPTVLDSEIRTCLEEENAYAKAAFSGTEEFQARLVAEMRGRIKEDDSTVPEPDGPFAYFTRYREGGQHPLVCRQPRDGGPETIMLDGDKEAEGQPFFDLGGADHSPDHRLIAWGADIKGSEYFTIRVRNLENGTDLPDEVRQTSGGAVWLNDSSGFYYVELDENHRPVRVKRHLLGSSTDRDQVIYEEQDPGFFVKLGVTQSDAFVLIEASDHETSEIWLLDRADASASPRLVEPRTPQLKYDVEHHGDSLIILTNADGSEDFKIVTAPVATPGRTHWKDLVPYRPGTMILSMVALARYLVRLERENANPRVVLRDFATGREEAVAFNEEAYSLGFSAGYEFDTDVIRYHYSSMTTPSEVMDYDLRTGERVLRKRQEVPSGHNPADYVTRRLFATAPDGEQVPISLVHRRGIALDGSAPCLLYGYGSYGMSMPASFRTGVLSLVDRGFVYAIAHIRGGTEKGWRWYMDGKREKKPNTFTDFIACGEALIDAGYTSRGRIVAHGGSAGGMLMGAAANLAPDLFAGIIAEVPFVDVLNTMLDSELPLTPPEWPEWGNPGADEAAFRSILSYSPYDNVKPQSYPAILSLAGLTDPRVTYWEPAKWVARLRATMTGGGPILFKLNMEAGHAGAAGRFDRLEEVALAYTFALKCIGGFQS</sequence>
<dbReference type="GO" id="GO:0006508">
    <property type="term" value="P:proteolysis"/>
    <property type="evidence" value="ECO:0007669"/>
    <property type="project" value="UniProtKB-KW"/>
</dbReference>
<dbReference type="RefSeq" id="WP_099508608.1">
    <property type="nucleotide sequence ID" value="NZ_CP016616.1"/>
</dbReference>
<dbReference type="SUPFAM" id="SSF53474">
    <property type="entry name" value="alpha/beta-Hydrolases"/>
    <property type="match status" value="1"/>
</dbReference>
<dbReference type="Pfam" id="PF02897">
    <property type="entry name" value="Peptidase_S9_N"/>
    <property type="match status" value="1"/>
</dbReference>
<dbReference type="InterPro" id="IPR001375">
    <property type="entry name" value="Peptidase_S9_cat"/>
</dbReference>
<evidence type="ECO:0000256" key="4">
    <source>
        <dbReference type="ARBA" id="ARBA00022825"/>
    </source>
</evidence>
<organism evidence="7">
    <name type="scientific">Microvirga ossetica</name>
    <dbReference type="NCBI Taxonomy" id="1882682"/>
    <lineage>
        <taxon>Bacteria</taxon>
        <taxon>Pseudomonadati</taxon>
        <taxon>Pseudomonadota</taxon>
        <taxon>Alphaproteobacteria</taxon>
        <taxon>Hyphomicrobiales</taxon>
        <taxon>Methylobacteriaceae</taxon>
        <taxon>Microvirga</taxon>
    </lineage>
</organism>
<keyword evidence="4" id="KW-0720">Serine protease</keyword>
<evidence type="ECO:0000256" key="2">
    <source>
        <dbReference type="ARBA" id="ARBA00022670"/>
    </source>
</evidence>
<dbReference type="SUPFAM" id="SSF50993">
    <property type="entry name" value="Peptidase/esterase 'gauge' domain"/>
    <property type="match status" value="1"/>
</dbReference>
<dbReference type="EMBL" id="CP016616">
    <property type="protein sequence ID" value="ANY77622.1"/>
    <property type="molecule type" value="Genomic_DNA"/>
</dbReference>
<feature type="domain" description="Peptidase S9 prolyl oligopeptidase catalytic" evidence="5">
    <location>
        <begin position="483"/>
        <end position="699"/>
    </location>
</feature>
<dbReference type="InterPro" id="IPR051543">
    <property type="entry name" value="Serine_Peptidase_S9A"/>
</dbReference>
<keyword evidence="3" id="KW-0378">Hydrolase</keyword>
<evidence type="ECO:0000259" key="5">
    <source>
        <dbReference type="Pfam" id="PF00326"/>
    </source>
</evidence>
<keyword evidence="2" id="KW-0645">Protease</keyword>
<accession>A0A1B2ECL8</accession>
<dbReference type="Pfam" id="PF00326">
    <property type="entry name" value="Peptidase_S9"/>
    <property type="match status" value="1"/>
</dbReference>
<dbReference type="GO" id="GO:0004252">
    <property type="term" value="F:serine-type endopeptidase activity"/>
    <property type="evidence" value="ECO:0007669"/>
    <property type="project" value="InterPro"/>
</dbReference>
<dbReference type="PRINTS" id="PR00862">
    <property type="entry name" value="PROLIGOPTASE"/>
</dbReference>
<dbReference type="PANTHER" id="PTHR11757:SF19">
    <property type="entry name" value="PROLYL ENDOPEPTIDASE-LIKE"/>
    <property type="match status" value="1"/>
</dbReference>